<name>A0A327VLV2_9BACT</name>
<dbReference type="Pfam" id="PF14322">
    <property type="entry name" value="SusD-like_3"/>
    <property type="match status" value="1"/>
</dbReference>
<dbReference type="InterPro" id="IPR033985">
    <property type="entry name" value="SusD-like_N"/>
</dbReference>
<gene>
    <name evidence="9" type="ORF">CLV59_10996</name>
</gene>
<evidence type="ECO:0000259" key="7">
    <source>
        <dbReference type="Pfam" id="PF07980"/>
    </source>
</evidence>
<dbReference type="Proteomes" id="UP000249819">
    <property type="component" value="Unassembled WGS sequence"/>
</dbReference>
<evidence type="ECO:0000256" key="3">
    <source>
        <dbReference type="ARBA" id="ARBA00022729"/>
    </source>
</evidence>
<feature type="chain" id="PRO_5016385378" evidence="6">
    <location>
        <begin position="20"/>
        <end position="461"/>
    </location>
</feature>
<dbReference type="Pfam" id="PF07980">
    <property type="entry name" value="SusD_RagB"/>
    <property type="match status" value="1"/>
</dbReference>
<accession>A0A327VLV2</accession>
<evidence type="ECO:0000259" key="8">
    <source>
        <dbReference type="Pfam" id="PF14322"/>
    </source>
</evidence>
<evidence type="ECO:0000256" key="5">
    <source>
        <dbReference type="ARBA" id="ARBA00023237"/>
    </source>
</evidence>
<sequence>MKRYIIGLMAAGLFLQSCAGKLEVKPYDSLVDGEALGTFDQVSVALNGVYDGLQSTSYYGRNYWVMTEVNGDNVYIARSNSNRFLSSFRHDYTTQDADVESLWKAVYQGILRADRVITAVDAVKGDQAAKDLVKGQALVLRAMMHFDLVKVYARPYAQGNGSQLGVPIKLKFEDTYPQRNTVKEVYDQVILDLTTGRDLLKNADPSDKYHVNANTATALLARVYLQKGDNANAAIESAKLIGGGDYSLLPSSANFYNVPGSDEEIFTLRFVDNESAGSDNIGQMYLKPGYGDVRVSPDLYSTFDAADSRLVYLGKMATETVNQKYTGQGGVAGATSPKLVRLAEMYLIHAEAVSTTDPATALNDLNEIRTNRGLQPLVTVAPAAMLDSVLAESRREFMFEGHRYFDLLRNGKGVTRNMCGSSLEITAPCTIAPDAYNLIYPIPQAEKNVNPGITQNTGYGQ</sequence>
<dbReference type="Gene3D" id="1.25.40.390">
    <property type="match status" value="1"/>
</dbReference>
<evidence type="ECO:0000256" key="2">
    <source>
        <dbReference type="ARBA" id="ARBA00006275"/>
    </source>
</evidence>
<dbReference type="InterPro" id="IPR012944">
    <property type="entry name" value="SusD_RagB_dom"/>
</dbReference>
<dbReference type="Gene3D" id="1.25.40.900">
    <property type="match status" value="1"/>
</dbReference>
<dbReference type="AlphaFoldDB" id="A0A327VLV2"/>
<feature type="signal peptide" evidence="6">
    <location>
        <begin position="1"/>
        <end position="19"/>
    </location>
</feature>
<comment type="subcellular location">
    <subcellularLocation>
        <location evidence="1">Cell outer membrane</location>
    </subcellularLocation>
</comment>
<feature type="domain" description="SusD-like N-terminal" evidence="8">
    <location>
        <begin position="41"/>
        <end position="225"/>
    </location>
</feature>
<keyword evidence="10" id="KW-1185">Reference proteome</keyword>
<dbReference type="CDD" id="cd08977">
    <property type="entry name" value="SusD"/>
    <property type="match status" value="1"/>
</dbReference>
<feature type="domain" description="RagB/SusD" evidence="7">
    <location>
        <begin position="312"/>
        <end position="459"/>
    </location>
</feature>
<evidence type="ECO:0000256" key="4">
    <source>
        <dbReference type="ARBA" id="ARBA00023136"/>
    </source>
</evidence>
<dbReference type="InterPro" id="IPR011990">
    <property type="entry name" value="TPR-like_helical_dom_sf"/>
</dbReference>
<keyword evidence="5" id="KW-0998">Cell outer membrane</keyword>
<evidence type="ECO:0000313" key="10">
    <source>
        <dbReference type="Proteomes" id="UP000249819"/>
    </source>
</evidence>
<dbReference type="GO" id="GO:0009279">
    <property type="term" value="C:cell outer membrane"/>
    <property type="evidence" value="ECO:0007669"/>
    <property type="project" value="UniProtKB-SubCell"/>
</dbReference>
<dbReference type="Gene3D" id="2.20.20.130">
    <property type="match status" value="1"/>
</dbReference>
<organism evidence="9 10">
    <name type="scientific">Chitinophaga dinghuensis</name>
    <dbReference type="NCBI Taxonomy" id="1539050"/>
    <lineage>
        <taxon>Bacteria</taxon>
        <taxon>Pseudomonadati</taxon>
        <taxon>Bacteroidota</taxon>
        <taxon>Chitinophagia</taxon>
        <taxon>Chitinophagales</taxon>
        <taxon>Chitinophagaceae</taxon>
        <taxon>Chitinophaga</taxon>
    </lineage>
</organism>
<dbReference type="SUPFAM" id="SSF48452">
    <property type="entry name" value="TPR-like"/>
    <property type="match status" value="1"/>
</dbReference>
<dbReference type="PROSITE" id="PS51257">
    <property type="entry name" value="PROKAR_LIPOPROTEIN"/>
    <property type="match status" value="1"/>
</dbReference>
<comment type="caution">
    <text evidence="9">The sequence shown here is derived from an EMBL/GenBank/DDBJ whole genome shotgun (WGS) entry which is preliminary data.</text>
</comment>
<protein>
    <submittedName>
        <fullName evidence="9">SusD-like starch-binding protein associating with outer membrane</fullName>
    </submittedName>
</protein>
<dbReference type="RefSeq" id="WP_146616294.1">
    <property type="nucleotide sequence ID" value="NZ_QLMA01000009.1"/>
</dbReference>
<keyword evidence="3 6" id="KW-0732">Signal</keyword>
<dbReference type="EMBL" id="QLMA01000009">
    <property type="protein sequence ID" value="RAJ75482.1"/>
    <property type="molecule type" value="Genomic_DNA"/>
</dbReference>
<evidence type="ECO:0000256" key="1">
    <source>
        <dbReference type="ARBA" id="ARBA00004442"/>
    </source>
</evidence>
<comment type="similarity">
    <text evidence="2">Belongs to the SusD family.</text>
</comment>
<proteinExistence type="inferred from homology"/>
<keyword evidence="4" id="KW-0472">Membrane</keyword>
<evidence type="ECO:0000313" key="9">
    <source>
        <dbReference type="EMBL" id="RAJ75482.1"/>
    </source>
</evidence>
<reference evidence="9 10" key="1">
    <citation type="submission" date="2018-06" db="EMBL/GenBank/DDBJ databases">
        <title>Genomic Encyclopedia of Archaeal and Bacterial Type Strains, Phase II (KMG-II): from individual species to whole genera.</title>
        <authorList>
            <person name="Goeker M."/>
        </authorList>
    </citation>
    <scope>NUCLEOTIDE SEQUENCE [LARGE SCALE GENOMIC DNA]</scope>
    <source>
        <strain evidence="9 10">DSM 29821</strain>
    </source>
</reference>
<evidence type="ECO:0000256" key="6">
    <source>
        <dbReference type="SAM" id="SignalP"/>
    </source>
</evidence>
<dbReference type="OrthoDB" id="1080118at2"/>